<feature type="non-terminal residue" evidence="2">
    <location>
        <position position="38"/>
    </location>
</feature>
<keyword evidence="1" id="KW-0472">Membrane</keyword>
<organism evidence="2">
    <name type="scientific">marine metagenome</name>
    <dbReference type="NCBI Taxonomy" id="408172"/>
    <lineage>
        <taxon>unclassified sequences</taxon>
        <taxon>metagenomes</taxon>
        <taxon>ecological metagenomes</taxon>
    </lineage>
</organism>
<keyword evidence="1" id="KW-1133">Transmembrane helix</keyword>
<proteinExistence type="predicted"/>
<dbReference type="AlphaFoldDB" id="A0A383A6L8"/>
<evidence type="ECO:0000313" key="2">
    <source>
        <dbReference type="EMBL" id="SVE02648.1"/>
    </source>
</evidence>
<evidence type="ECO:0000256" key="1">
    <source>
        <dbReference type="SAM" id="Phobius"/>
    </source>
</evidence>
<gene>
    <name evidence="2" type="ORF">METZ01_LOCUS455502</name>
</gene>
<keyword evidence="1" id="KW-0812">Transmembrane</keyword>
<feature type="transmembrane region" description="Helical" evidence="1">
    <location>
        <begin position="6"/>
        <end position="24"/>
    </location>
</feature>
<protein>
    <submittedName>
        <fullName evidence="2">Uncharacterized protein</fullName>
    </submittedName>
</protein>
<reference evidence="2" key="1">
    <citation type="submission" date="2018-05" db="EMBL/GenBank/DDBJ databases">
        <authorList>
            <person name="Lanie J.A."/>
            <person name="Ng W.-L."/>
            <person name="Kazmierczak K.M."/>
            <person name="Andrzejewski T.M."/>
            <person name="Davidsen T.M."/>
            <person name="Wayne K.J."/>
            <person name="Tettelin H."/>
            <person name="Glass J.I."/>
            <person name="Rusch D."/>
            <person name="Podicherti R."/>
            <person name="Tsui H.-C.T."/>
            <person name="Winkler M.E."/>
        </authorList>
    </citation>
    <scope>NUCLEOTIDE SEQUENCE</scope>
</reference>
<sequence length="38" mass="4091">MSYSVTRYVFLISTIISTSTGIFIGSEPIPTAERAALP</sequence>
<name>A0A383A6L8_9ZZZZ</name>
<dbReference type="EMBL" id="UINC01189112">
    <property type="protein sequence ID" value="SVE02648.1"/>
    <property type="molecule type" value="Genomic_DNA"/>
</dbReference>
<accession>A0A383A6L8</accession>